<dbReference type="SMART" id="SM00079">
    <property type="entry name" value="PBPe"/>
    <property type="match status" value="1"/>
</dbReference>
<proteinExistence type="predicted"/>
<protein>
    <submittedName>
        <fullName evidence="13">Extracellular solute-binding protein, family 3</fullName>
    </submittedName>
</protein>
<feature type="transmembrane region" description="Helical" evidence="10">
    <location>
        <begin position="160"/>
        <end position="178"/>
    </location>
</feature>
<gene>
    <name evidence="13" type="ORF">UR64_C0001G0049</name>
</gene>
<keyword evidence="9" id="KW-0407">Ion channel</keyword>
<dbReference type="Proteomes" id="UP000034952">
    <property type="component" value="Unassembled WGS sequence"/>
</dbReference>
<evidence type="ECO:0000256" key="8">
    <source>
        <dbReference type="ARBA" id="ARBA00023180"/>
    </source>
</evidence>
<dbReference type="GO" id="GO:0016020">
    <property type="term" value="C:membrane"/>
    <property type="evidence" value="ECO:0007669"/>
    <property type="project" value="UniProtKB-SubCell"/>
</dbReference>
<name>A0A0G0DVB2_9BACT</name>
<accession>A0A0G0DVB2</accession>
<keyword evidence="4 10" id="KW-1133">Transmembrane helix</keyword>
<evidence type="ECO:0000259" key="11">
    <source>
        <dbReference type="SMART" id="SM00062"/>
    </source>
</evidence>
<feature type="domain" description="Solute-binding protein family 3/N-terminal" evidence="11">
    <location>
        <begin position="6"/>
        <end position="338"/>
    </location>
</feature>
<dbReference type="InterPro" id="IPR015683">
    <property type="entry name" value="Ionotropic_Glu_rcpt"/>
</dbReference>
<evidence type="ECO:0000256" key="6">
    <source>
        <dbReference type="ARBA" id="ARBA00023136"/>
    </source>
</evidence>
<dbReference type="Pfam" id="PF00497">
    <property type="entry name" value="SBP_bac_3"/>
    <property type="match status" value="1"/>
</dbReference>
<evidence type="ECO:0000256" key="9">
    <source>
        <dbReference type="ARBA" id="ARBA00023303"/>
    </source>
</evidence>
<feature type="domain" description="Ionotropic glutamate receptor C-terminal" evidence="12">
    <location>
        <begin position="6"/>
        <end position="337"/>
    </location>
</feature>
<organism evidence="13 14">
    <name type="scientific">Candidatus Nomurabacteria bacterium GW2011_GWE1_35_16</name>
    <dbReference type="NCBI Taxonomy" id="1618761"/>
    <lineage>
        <taxon>Bacteria</taxon>
        <taxon>Candidatus Nomuraibacteriota</taxon>
    </lineage>
</organism>
<dbReference type="SUPFAM" id="SSF53850">
    <property type="entry name" value="Periplasmic binding protein-like II"/>
    <property type="match status" value="1"/>
</dbReference>
<dbReference type="PANTHER" id="PTHR18966">
    <property type="entry name" value="IONOTROPIC GLUTAMATE RECEPTOR"/>
    <property type="match status" value="1"/>
</dbReference>
<dbReference type="EMBL" id="LBPY01000001">
    <property type="protein sequence ID" value="KKP66970.1"/>
    <property type="molecule type" value="Genomic_DNA"/>
</dbReference>
<evidence type="ECO:0000259" key="12">
    <source>
        <dbReference type="SMART" id="SM00079"/>
    </source>
</evidence>
<evidence type="ECO:0000313" key="13">
    <source>
        <dbReference type="EMBL" id="KKP66970.1"/>
    </source>
</evidence>
<evidence type="ECO:0000256" key="3">
    <source>
        <dbReference type="ARBA" id="ARBA00022692"/>
    </source>
</evidence>
<dbReference type="GO" id="GO:0015276">
    <property type="term" value="F:ligand-gated monoatomic ion channel activity"/>
    <property type="evidence" value="ECO:0007669"/>
    <property type="project" value="InterPro"/>
</dbReference>
<evidence type="ECO:0000256" key="10">
    <source>
        <dbReference type="SAM" id="Phobius"/>
    </source>
</evidence>
<evidence type="ECO:0000256" key="4">
    <source>
        <dbReference type="ARBA" id="ARBA00022989"/>
    </source>
</evidence>
<evidence type="ECO:0000256" key="1">
    <source>
        <dbReference type="ARBA" id="ARBA00004141"/>
    </source>
</evidence>
<evidence type="ECO:0000256" key="5">
    <source>
        <dbReference type="ARBA" id="ARBA00023065"/>
    </source>
</evidence>
<reference evidence="13 14" key="1">
    <citation type="journal article" date="2015" name="Nature">
        <title>rRNA introns, odd ribosomes, and small enigmatic genomes across a large radiation of phyla.</title>
        <authorList>
            <person name="Brown C.T."/>
            <person name="Hug L.A."/>
            <person name="Thomas B.C."/>
            <person name="Sharon I."/>
            <person name="Castelle C.J."/>
            <person name="Singh A."/>
            <person name="Wilkins M.J."/>
            <person name="Williams K.H."/>
            <person name="Banfield J.F."/>
        </authorList>
    </citation>
    <scope>NUCLEOTIDE SEQUENCE [LARGE SCALE GENOMIC DNA]</scope>
</reference>
<evidence type="ECO:0000256" key="2">
    <source>
        <dbReference type="ARBA" id="ARBA00022448"/>
    </source>
</evidence>
<comment type="subcellular location">
    <subcellularLocation>
        <location evidence="1">Membrane</location>
        <topology evidence="1">Multi-pass membrane protein</topology>
    </subcellularLocation>
</comment>
<evidence type="ECO:0000313" key="14">
    <source>
        <dbReference type="Proteomes" id="UP000034952"/>
    </source>
</evidence>
<dbReference type="InterPro" id="IPR001638">
    <property type="entry name" value="Solute-binding_3/MltF_N"/>
</dbReference>
<feature type="transmembrane region" description="Helical" evidence="10">
    <location>
        <begin position="119"/>
        <end position="140"/>
    </location>
</feature>
<dbReference type="AlphaFoldDB" id="A0A0G0DVB2"/>
<sequence>MQNTQKLKVVVSQMPPFVMESNNKYSGFEVDLWEMIAREMGVGFEYKKYNFQELIPIVNKREADVAFASITINEKREEIIDFSHSTFNSGLHILLSKNRKNINFGNTIKTFFAEGYKQFLKPLLILLGIILMLGTVLYIVERNNGSMSLAYFPGILQVTWIFMCSMLGLDGALFVYSVSSWIGRLIVSLGQLISLAFLGLFIGELTAFITTKKFRLNIEGAKDLEGKNVATVEGTTSQSILKGFGAIVTSVTTIEEAYKKLKNNQIDAVVFDAPVLKYYVLNEGAEWAEITGEVFDKQEYGFVLQEGSPLRKDVNLAILTLRENGSYDELYKKWFGEIE</sequence>
<dbReference type="InterPro" id="IPR001320">
    <property type="entry name" value="Iontro_rcpt_C"/>
</dbReference>
<keyword evidence="8" id="KW-0325">Glycoprotein</keyword>
<evidence type="ECO:0000256" key="7">
    <source>
        <dbReference type="ARBA" id="ARBA00023170"/>
    </source>
</evidence>
<dbReference type="Gene3D" id="3.40.190.10">
    <property type="entry name" value="Periplasmic binding protein-like II"/>
    <property type="match status" value="3"/>
</dbReference>
<keyword evidence="5" id="KW-0406">Ion transport</keyword>
<keyword evidence="2" id="KW-0813">Transport</keyword>
<dbReference type="SMART" id="SM00062">
    <property type="entry name" value="PBPb"/>
    <property type="match status" value="1"/>
</dbReference>
<keyword evidence="7" id="KW-0675">Receptor</keyword>
<feature type="transmembrane region" description="Helical" evidence="10">
    <location>
        <begin position="185"/>
        <end position="209"/>
    </location>
</feature>
<keyword evidence="3 10" id="KW-0812">Transmembrane</keyword>
<keyword evidence="6 10" id="KW-0472">Membrane</keyword>
<comment type="caution">
    <text evidence="13">The sequence shown here is derived from an EMBL/GenBank/DDBJ whole genome shotgun (WGS) entry which is preliminary data.</text>
</comment>